<evidence type="ECO:0000313" key="4">
    <source>
        <dbReference type="EMBL" id="KAF6034671.1"/>
    </source>
</evidence>
<dbReference type="Pfam" id="PF07763">
    <property type="entry name" value="FEZ"/>
    <property type="match status" value="1"/>
</dbReference>
<evidence type="ECO:0000313" key="5">
    <source>
        <dbReference type="Proteomes" id="UP000593567"/>
    </source>
</evidence>
<name>A0A7J7K9Z6_BUGNE</name>
<protein>
    <submittedName>
        <fullName evidence="4">Uncharacterized protein</fullName>
    </submittedName>
</protein>
<reference evidence="4" key="1">
    <citation type="submission" date="2020-06" db="EMBL/GenBank/DDBJ databases">
        <title>Draft genome of Bugula neritina, a colonial animal packing powerful symbionts and potential medicines.</title>
        <authorList>
            <person name="Rayko M."/>
        </authorList>
    </citation>
    <scope>NUCLEOTIDE SEQUENCE [LARGE SCALE GENOMIC DNA]</scope>
    <source>
        <strain evidence="4">Kwan_BN1</strain>
    </source>
</reference>
<dbReference type="PANTHER" id="PTHR12394">
    <property type="entry name" value="ZYGIN"/>
    <property type="match status" value="1"/>
</dbReference>
<gene>
    <name evidence="4" type="ORF">EB796_007014</name>
</gene>
<dbReference type="GO" id="GO:0005737">
    <property type="term" value="C:cytoplasm"/>
    <property type="evidence" value="ECO:0007669"/>
    <property type="project" value="TreeGrafter"/>
</dbReference>
<sequence length="134" mass="15534">MYLSEVQQLSIRQLNDMVEELNTEINVRSALLVQEYSHRDDIRYERELKNTFISLCDKVMKKQKAKKKRKGKLTETATSITGTTYVIPYQLCQMPPSIDLLLVYIRILKAIYEDSPSVPAMLTEYILKVVCPTT</sequence>
<comment type="similarity">
    <text evidence="1">Belongs to the zygin family.</text>
</comment>
<evidence type="ECO:0000256" key="2">
    <source>
        <dbReference type="ARBA" id="ARBA00022553"/>
    </source>
</evidence>
<dbReference type="InterPro" id="IPR011680">
    <property type="entry name" value="FEZ"/>
</dbReference>
<keyword evidence="2" id="KW-0597">Phosphoprotein</keyword>
<keyword evidence="3" id="KW-0175">Coiled coil</keyword>
<dbReference type="PANTHER" id="PTHR12394:SF12">
    <property type="entry name" value="LD08195P"/>
    <property type="match status" value="1"/>
</dbReference>
<dbReference type="OrthoDB" id="7959977at2759"/>
<dbReference type="EMBL" id="VXIV02001024">
    <property type="protein sequence ID" value="KAF6034671.1"/>
    <property type="molecule type" value="Genomic_DNA"/>
</dbReference>
<dbReference type="AlphaFoldDB" id="A0A7J7K9Z6"/>
<organism evidence="4 5">
    <name type="scientific">Bugula neritina</name>
    <name type="common">Brown bryozoan</name>
    <name type="synonym">Sertularia neritina</name>
    <dbReference type="NCBI Taxonomy" id="10212"/>
    <lineage>
        <taxon>Eukaryota</taxon>
        <taxon>Metazoa</taxon>
        <taxon>Spiralia</taxon>
        <taxon>Lophotrochozoa</taxon>
        <taxon>Bryozoa</taxon>
        <taxon>Gymnolaemata</taxon>
        <taxon>Cheilostomatida</taxon>
        <taxon>Flustrina</taxon>
        <taxon>Buguloidea</taxon>
        <taxon>Bugulidae</taxon>
        <taxon>Bugula</taxon>
    </lineage>
</organism>
<comment type="caution">
    <text evidence="4">The sequence shown here is derived from an EMBL/GenBank/DDBJ whole genome shotgun (WGS) entry which is preliminary data.</text>
</comment>
<keyword evidence="5" id="KW-1185">Reference proteome</keyword>
<dbReference type="GO" id="GO:0030424">
    <property type="term" value="C:axon"/>
    <property type="evidence" value="ECO:0007669"/>
    <property type="project" value="TreeGrafter"/>
</dbReference>
<evidence type="ECO:0000256" key="3">
    <source>
        <dbReference type="ARBA" id="ARBA00023054"/>
    </source>
</evidence>
<dbReference type="Proteomes" id="UP000593567">
    <property type="component" value="Unassembled WGS sequence"/>
</dbReference>
<proteinExistence type="inferred from homology"/>
<evidence type="ECO:0000256" key="1">
    <source>
        <dbReference type="ARBA" id="ARBA00006788"/>
    </source>
</evidence>
<accession>A0A7J7K9Z6</accession>